<evidence type="ECO:0000256" key="4">
    <source>
        <dbReference type="PROSITE-ProRule" id="PRU00473"/>
    </source>
</evidence>
<reference evidence="6" key="1">
    <citation type="submission" date="2020-01" db="EMBL/GenBank/DDBJ databases">
        <authorList>
            <person name="Meier V. D."/>
            <person name="Meier V D."/>
        </authorList>
    </citation>
    <scope>NUCLEOTIDE SEQUENCE</scope>
    <source>
        <strain evidence="6">HLG_WM_MAG_02</strain>
    </source>
</reference>
<dbReference type="InterPro" id="IPR006664">
    <property type="entry name" value="OMP_bac"/>
</dbReference>
<evidence type="ECO:0000256" key="1">
    <source>
        <dbReference type="ARBA" id="ARBA00004442"/>
    </source>
</evidence>
<comment type="subcellular location">
    <subcellularLocation>
        <location evidence="1">Cell outer membrane</location>
    </subcellularLocation>
</comment>
<keyword evidence="2 4" id="KW-0472">Membrane</keyword>
<proteinExistence type="predicted"/>
<dbReference type="GO" id="GO:0009279">
    <property type="term" value="C:cell outer membrane"/>
    <property type="evidence" value="ECO:0007669"/>
    <property type="project" value="UniProtKB-SubCell"/>
</dbReference>
<protein>
    <recommendedName>
        <fullName evidence="5">OmpA-like domain-containing protein</fullName>
    </recommendedName>
</protein>
<dbReference type="PANTHER" id="PTHR30329">
    <property type="entry name" value="STATOR ELEMENT OF FLAGELLAR MOTOR COMPLEX"/>
    <property type="match status" value="1"/>
</dbReference>
<dbReference type="InterPro" id="IPR036737">
    <property type="entry name" value="OmpA-like_sf"/>
</dbReference>
<dbReference type="SUPFAM" id="SSF103088">
    <property type="entry name" value="OmpA-like"/>
    <property type="match status" value="1"/>
</dbReference>
<dbReference type="PRINTS" id="PR01021">
    <property type="entry name" value="OMPADOMAIN"/>
</dbReference>
<dbReference type="PANTHER" id="PTHR30329:SF21">
    <property type="entry name" value="LIPOPROTEIN YIAD-RELATED"/>
    <property type="match status" value="1"/>
</dbReference>
<dbReference type="Gene3D" id="3.30.1330.60">
    <property type="entry name" value="OmpA-like domain"/>
    <property type="match status" value="1"/>
</dbReference>
<evidence type="ECO:0000259" key="5">
    <source>
        <dbReference type="PROSITE" id="PS51123"/>
    </source>
</evidence>
<keyword evidence="3" id="KW-0998">Cell outer membrane</keyword>
<dbReference type="Pfam" id="PF00691">
    <property type="entry name" value="OmpA"/>
    <property type="match status" value="1"/>
</dbReference>
<accession>A0A6S6TX98</accession>
<dbReference type="PROSITE" id="PS51257">
    <property type="entry name" value="PROKAR_LIPOPROTEIN"/>
    <property type="match status" value="1"/>
</dbReference>
<dbReference type="InterPro" id="IPR006665">
    <property type="entry name" value="OmpA-like"/>
</dbReference>
<organism evidence="6">
    <name type="scientific">uncultured Sulfurovum sp</name>
    <dbReference type="NCBI Taxonomy" id="269237"/>
    <lineage>
        <taxon>Bacteria</taxon>
        <taxon>Pseudomonadati</taxon>
        <taxon>Campylobacterota</taxon>
        <taxon>Epsilonproteobacteria</taxon>
        <taxon>Campylobacterales</taxon>
        <taxon>Sulfurovaceae</taxon>
        <taxon>Sulfurovum</taxon>
        <taxon>environmental samples</taxon>
    </lineage>
</organism>
<dbReference type="EMBL" id="CACVAZ010000171">
    <property type="protein sequence ID" value="CAA6824035.1"/>
    <property type="molecule type" value="Genomic_DNA"/>
</dbReference>
<name>A0A6S6TX98_9BACT</name>
<sequence length="195" mass="21882">MMHKLFIIFFILVAFIGCSKTTVVLLDSGKSQNAILIANDKGEKKLDKVGEYLDLKDKDKAFGKVKIMSNDEIDNRFAKVLAIEANKPLSYLLYFKSKTELTVESQEVLKEALEAMKKCPSCTVDIIGHTDTTGSAEINVEVSLKRARYIESLIQEKNIELSALTAKGFGENDLLVQTEDNQAEEKNRNVEIFIK</sequence>
<evidence type="ECO:0000256" key="2">
    <source>
        <dbReference type="ARBA" id="ARBA00023136"/>
    </source>
</evidence>
<evidence type="ECO:0000256" key="3">
    <source>
        <dbReference type="ARBA" id="ARBA00023237"/>
    </source>
</evidence>
<gene>
    <name evidence="6" type="ORF">HELGO_WM22830</name>
</gene>
<dbReference type="AlphaFoldDB" id="A0A6S6TX98"/>
<dbReference type="InterPro" id="IPR050330">
    <property type="entry name" value="Bact_OuterMem_StrucFunc"/>
</dbReference>
<feature type="domain" description="OmpA-like" evidence="5">
    <location>
        <begin position="81"/>
        <end position="195"/>
    </location>
</feature>
<evidence type="ECO:0000313" key="6">
    <source>
        <dbReference type="EMBL" id="CAA6824035.1"/>
    </source>
</evidence>
<dbReference type="PROSITE" id="PS51123">
    <property type="entry name" value="OMPA_2"/>
    <property type="match status" value="1"/>
</dbReference>
<dbReference type="CDD" id="cd07185">
    <property type="entry name" value="OmpA_C-like"/>
    <property type="match status" value="1"/>
</dbReference>